<proteinExistence type="predicted"/>
<feature type="domain" description="SIS" evidence="1">
    <location>
        <begin position="65"/>
        <end position="241"/>
    </location>
</feature>
<dbReference type="PROSITE" id="PS51464">
    <property type="entry name" value="SIS"/>
    <property type="match status" value="1"/>
</dbReference>
<dbReference type="InterPro" id="IPR050099">
    <property type="entry name" value="SIS_GmhA/DiaA_subfam"/>
</dbReference>
<dbReference type="STRING" id="1192868.GCA_000304395_02853"/>
<sequence length="275" mass="28973">MPHVVDHTRSGLRRDHCLAARAKRKSGKNAMTKTPTAAAYLADLTARMGRLLVENADAIADAADAVERTARADGLVYIFGTGHSHTMAEEAHYRAGGLALTVPVLSTPLMVHEGAVASTTFERMPGVIVPVFEHYPMSPDDVLIIVSNSGVNTATVEAAQLGKARGATVIAITSEEYSKQAARGRTRVADVADIVLDNGAPPGDATMSVPGSELRVGPISTSIGAALMNAVFAEVAVRLQSSGADAPIYLSANMPGAKEVNEKLVARYRPRNRHL</sequence>
<dbReference type="Gene3D" id="3.40.50.10490">
    <property type="entry name" value="Glucose-6-phosphate isomerase like protein, domain 1"/>
    <property type="match status" value="1"/>
</dbReference>
<reference evidence="2 3" key="1">
    <citation type="submission" date="2018-05" db="EMBL/GenBank/DDBJ databases">
        <title>Genomic Encyclopedia of Type Strains, Phase IV (KMG-IV): sequencing the most valuable type-strain genomes for metagenomic binning, comparative biology and taxonomic classification.</title>
        <authorList>
            <person name="Goeker M."/>
        </authorList>
    </citation>
    <scope>NUCLEOTIDE SEQUENCE [LARGE SCALE GENOMIC DNA]</scope>
    <source>
        <strain evidence="2 3">DSM 6986</strain>
    </source>
</reference>
<dbReference type="InterPro" id="IPR001347">
    <property type="entry name" value="SIS_dom"/>
</dbReference>
<dbReference type="SUPFAM" id="SSF53697">
    <property type="entry name" value="SIS domain"/>
    <property type="match status" value="1"/>
</dbReference>
<dbReference type="PANTHER" id="PTHR30390:SF7">
    <property type="entry name" value="PHOSPHOHEPTOSE ISOMERASE"/>
    <property type="match status" value="1"/>
</dbReference>
<dbReference type="PANTHER" id="PTHR30390">
    <property type="entry name" value="SEDOHEPTULOSE 7-PHOSPHATE ISOMERASE / DNAA INITIATOR-ASSOCIATING FACTOR FOR REPLICATION INITIATION"/>
    <property type="match status" value="1"/>
</dbReference>
<accession>A0A316C9D8</accession>
<dbReference type="AlphaFoldDB" id="A0A316C9D8"/>
<dbReference type="EMBL" id="QGGG01000001">
    <property type="protein sequence ID" value="PWJ86381.1"/>
    <property type="molecule type" value="Genomic_DNA"/>
</dbReference>
<dbReference type="InterPro" id="IPR046348">
    <property type="entry name" value="SIS_dom_sf"/>
</dbReference>
<comment type="caution">
    <text evidence="2">The sequence shown here is derived from an EMBL/GenBank/DDBJ whole genome shotgun (WGS) entry which is preliminary data.</text>
</comment>
<evidence type="ECO:0000259" key="1">
    <source>
        <dbReference type="PROSITE" id="PS51464"/>
    </source>
</evidence>
<organism evidence="2 3">
    <name type="scientific">Pseudaminobacter salicylatoxidans</name>
    <dbReference type="NCBI Taxonomy" id="93369"/>
    <lineage>
        <taxon>Bacteria</taxon>
        <taxon>Pseudomonadati</taxon>
        <taxon>Pseudomonadota</taxon>
        <taxon>Alphaproteobacteria</taxon>
        <taxon>Hyphomicrobiales</taxon>
        <taxon>Phyllobacteriaceae</taxon>
        <taxon>Pseudaminobacter</taxon>
    </lineage>
</organism>
<protein>
    <submittedName>
        <fullName evidence="2">Putative phosphosugar-binding protein</fullName>
    </submittedName>
</protein>
<dbReference type="Proteomes" id="UP000245396">
    <property type="component" value="Unassembled WGS sequence"/>
</dbReference>
<name>A0A316C9D8_PSESE</name>
<gene>
    <name evidence="2" type="ORF">C7441_101261</name>
</gene>
<dbReference type="Pfam" id="PF13580">
    <property type="entry name" value="SIS_2"/>
    <property type="match status" value="1"/>
</dbReference>
<dbReference type="NCBIfam" id="NF002805">
    <property type="entry name" value="PRK02947.1"/>
    <property type="match status" value="1"/>
</dbReference>
<dbReference type="GO" id="GO:0097367">
    <property type="term" value="F:carbohydrate derivative binding"/>
    <property type="evidence" value="ECO:0007669"/>
    <property type="project" value="InterPro"/>
</dbReference>
<dbReference type="GO" id="GO:1901135">
    <property type="term" value="P:carbohydrate derivative metabolic process"/>
    <property type="evidence" value="ECO:0007669"/>
    <property type="project" value="InterPro"/>
</dbReference>
<dbReference type="InterPro" id="IPR035472">
    <property type="entry name" value="RpiR-like_SIS"/>
</dbReference>
<keyword evidence="3" id="KW-1185">Reference proteome</keyword>
<evidence type="ECO:0000313" key="3">
    <source>
        <dbReference type="Proteomes" id="UP000245396"/>
    </source>
</evidence>
<evidence type="ECO:0000313" key="2">
    <source>
        <dbReference type="EMBL" id="PWJ86381.1"/>
    </source>
</evidence>
<dbReference type="CDD" id="cd05013">
    <property type="entry name" value="SIS_RpiR"/>
    <property type="match status" value="1"/>
</dbReference>